<comment type="caution">
    <text evidence="6">The sequence shown here is derived from an EMBL/GenBank/DDBJ whole genome shotgun (WGS) entry which is preliminary data.</text>
</comment>
<evidence type="ECO:0000256" key="3">
    <source>
        <dbReference type="ARBA" id="ARBA00022989"/>
    </source>
</evidence>
<keyword evidence="3 5" id="KW-1133">Transmembrane helix</keyword>
<dbReference type="GO" id="GO:0005886">
    <property type="term" value="C:plasma membrane"/>
    <property type="evidence" value="ECO:0007669"/>
    <property type="project" value="UniProtKB-SubCell"/>
</dbReference>
<protein>
    <recommendedName>
        <fullName evidence="8">Ubiquinone biosynthesis protein UbiA</fullName>
    </recommendedName>
</protein>
<evidence type="ECO:0008006" key="8">
    <source>
        <dbReference type="Google" id="ProtNLM"/>
    </source>
</evidence>
<evidence type="ECO:0000313" key="7">
    <source>
        <dbReference type="Proteomes" id="UP001501729"/>
    </source>
</evidence>
<dbReference type="Pfam" id="PF01040">
    <property type="entry name" value="UbiA"/>
    <property type="match status" value="1"/>
</dbReference>
<dbReference type="GeneID" id="68615614"/>
<keyword evidence="4 5" id="KW-0472">Membrane</keyword>
<feature type="transmembrane region" description="Helical" evidence="5">
    <location>
        <begin position="259"/>
        <end position="284"/>
    </location>
</feature>
<sequence length="299" mass="32325">MYTERIRTSGRGLLSQVKPVFLIPAVATSLFGGLLAQEFALIPGILHGWAVGLALYTAHLKDGYVDGHVRGEEQPTLSPRENQVAIRMTSASFLITMVALWWYASLAAVLVTAPLWILALLHAPYLDMHPVTVTVDYPIGIGLAVVGGYFVQTGQLPARILGVSVMFVVLLSGVKVSTDRLDYTFDQSIGKRTVPVLLGNDAANVVAATFFFSTSLLVVGLVNAGLFPPITAVAGVLPLFAASVGFVGSRRGTVRVQMFLTYPFAAILFSTYCWSTHCSVIQVLDLLRFTLIELPLLWV</sequence>
<accession>A0AAV3UNP7</accession>
<feature type="transmembrane region" description="Helical" evidence="5">
    <location>
        <begin position="21"/>
        <end position="46"/>
    </location>
</feature>
<feature type="transmembrane region" description="Helical" evidence="5">
    <location>
        <begin position="226"/>
        <end position="247"/>
    </location>
</feature>
<proteinExistence type="predicted"/>
<comment type="subcellular location">
    <subcellularLocation>
        <location evidence="1">Cell membrane</location>
        <topology evidence="1">Multi-pass membrane protein</topology>
    </subcellularLocation>
</comment>
<feature type="transmembrane region" description="Helical" evidence="5">
    <location>
        <begin position="133"/>
        <end position="151"/>
    </location>
</feature>
<evidence type="ECO:0000256" key="1">
    <source>
        <dbReference type="ARBA" id="ARBA00004651"/>
    </source>
</evidence>
<dbReference type="RefSeq" id="WP_227777479.1">
    <property type="nucleotide sequence ID" value="NZ_BAABKX010000019.1"/>
</dbReference>
<dbReference type="AlphaFoldDB" id="A0AAV3UNP7"/>
<dbReference type="Proteomes" id="UP001501729">
    <property type="component" value="Unassembled WGS sequence"/>
</dbReference>
<name>A0AAV3UNP7_9EURY</name>
<keyword evidence="7" id="KW-1185">Reference proteome</keyword>
<evidence type="ECO:0000313" key="6">
    <source>
        <dbReference type="EMBL" id="GAA5060752.1"/>
    </source>
</evidence>
<dbReference type="GO" id="GO:0016765">
    <property type="term" value="F:transferase activity, transferring alkyl or aryl (other than methyl) groups"/>
    <property type="evidence" value="ECO:0007669"/>
    <property type="project" value="InterPro"/>
</dbReference>
<dbReference type="InterPro" id="IPR000537">
    <property type="entry name" value="UbiA_prenyltransferase"/>
</dbReference>
<evidence type="ECO:0000256" key="2">
    <source>
        <dbReference type="ARBA" id="ARBA00022692"/>
    </source>
</evidence>
<feature type="transmembrane region" description="Helical" evidence="5">
    <location>
        <begin position="197"/>
        <end position="220"/>
    </location>
</feature>
<evidence type="ECO:0000256" key="4">
    <source>
        <dbReference type="ARBA" id="ARBA00023136"/>
    </source>
</evidence>
<gene>
    <name evidence="6" type="ORF">GCM10025751_46240</name>
</gene>
<keyword evidence="2 5" id="KW-0812">Transmembrane</keyword>
<evidence type="ECO:0000256" key="5">
    <source>
        <dbReference type="SAM" id="Phobius"/>
    </source>
</evidence>
<feature type="transmembrane region" description="Helical" evidence="5">
    <location>
        <begin position="100"/>
        <end position="121"/>
    </location>
</feature>
<dbReference type="EMBL" id="BAABKX010000019">
    <property type="protein sequence ID" value="GAA5060752.1"/>
    <property type="molecule type" value="Genomic_DNA"/>
</dbReference>
<feature type="transmembrane region" description="Helical" evidence="5">
    <location>
        <begin position="157"/>
        <end position="176"/>
    </location>
</feature>
<organism evidence="6 7">
    <name type="scientific">Haladaptatus pallidirubidus</name>
    <dbReference type="NCBI Taxonomy" id="1008152"/>
    <lineage>
        <taxon>Archaea</taxon>
        <taxon>Methanobacteriati</taxon>
        <taxon>Methanobacteriota</taxon>
        <taxon>Stenosarchaea group</taxon>
        <taxon>Halobacteria</taxon>
        <taxon>Halobacteriales</taxon>
        <taxon>Haladaptataceae</taxon>
        <taxon>Haladaptatus</taxon>
    </lineage>
</organism>
<reference evidence="6 7" key="1">
    <citation type="journal article" date="2019" name="Int. J. Syst. Evol. Microbiol.">
        <title>The Global Catalogue of Microorganisms (GCM) 10K type strain sequencing project: providing services to taxonomists for standard genome sequencing and annotation.</title>
        <authorList>
            <consortium name="The Broad Institute Genomics Platform"/>
            <consortium name="The Broad Institute Genome Sequencing Center for Infectious Disease"/>
            <person name="Wu L."/>
            <person name="Ma J."/>
        </authorList>
    </citation>
    <scope>NUCLEOTIDE SEQUENCE [LARGE SCALE GENOMIC DNA]</scope>
    <source>
        <strain evidence="6 7">JCM 17504</strain>
    </source>
</reference>